<dbReference type="Proteomes" id="UP000298787">
    <property type="component" value="Chromosome 13"/>
</dbReference>
<evidence type="ECO:0000256" key="2">
    <source>
        <dbReference type="SAM" id="Phobius"/>
    </source>
</evidence>
<keyword evidence="4" id="KW-1185">Reference proteome</keyword>
<proteinExistence type="predicted"/>
<feature type="region of interest" description="Disordered" evidence="1">
    <location>
        <begin position="190"/>
        <end position="452"/>
    </location>
</feature>
<dbReference type="EMBL" id="CM014090">
    <property type="protein sequence ID" value="TKS80586.1"/>
    <property type="molecule type" value="Genomic_DNA"/>
</dbReference>
<keyword evidence="2" id="KW-1133">Transmembrane helix</keyword>
<evidence type="ECO:0008006" key="5">
    <source>
        <dbReference type="Google" id="ProtNLM"/>
    </source>
</evidence>
<feature type="compositionally biased region" description="Basic and acidic residues" evidence="1">
    <location>
        <begin position="196"/>
        <end position="205"/>
    </location>
</feature>
<feature type="compositionally biased region" description="Low complexity" evidence="1">
    <location>
        <begin position="207"/>
        <end position="217"/>
    </location>
</feature>
<accession>A0A4U5UYY7</accession>
<feature type="compositionally biased region" description="Basic and acidic residues" evidence="1">
    <location>
        <begin position="245"/>
        <end position="258"/>
    </location>
</feature>
<feature type="transmembrane region" description="Helical" evidence="2">
    <location>
        <begin position="136"/>
        <end position="157"/>
    </location>
</feature>
<feature type="compositionally biased region" description="Acidic residues" evidence="1">
    <location>
        <begin position="372"/>
        <end position="393"/>
    </location>
</feature>
<feature type="compositionally biased region" description="Basic and acidic residues" evidence="1">
    <location>
        <begin position="474"/>
        <end position="491"/>
    </location>
</feature>
<keyword evidence="2" id="KW-0812">Transmembrane</keyword>
<gene>
    <name evidence="3" type="ORF">D9C73_014688</name>
</gene>
<sequence>MTVAPTCRVKGHPEAELTLNCGDGKIAGVVQYWHTPFGDLQPPAFHSELDHVFMHSDGSLVVPNTSILHSGLYYCLLQHTEGTTLWPYKLHVGHDNQKNQEDSEHEQPHSSCGAFRFRRDVGSEAERQQGVSDEQFAGAVAASVLLTFVVGFSAGALSRTRVLRCLRAITTRLPSLQKQRCQTAACDSEVNMTDVPPERDRKDSEADTSTHSATSSPPAKPQRSFRHKQQQQEEERQETTAYLEGCDHTKEERRREEVAEGSLEEQNKACDEVTEEEEERMFYLSEDGGSQTETDEGECSEEREERDGRESKEEKEVEERSEEGGDRRGSVEEVGGNKEKGSDEKEGWKEEKEVEEERSEQREDRRESMEEREGEDEGGDEETDSCSEDDETGSQEQEDKIKRGTTEEEEPASPTPRPAHRIIRLYQYDDDGQRYAHLPEPAPTEPRPGPRLRQRSISLTRLSAIMAAASAGPLDEREGGKEERTHFHMEI</sequence>
<name>A0A4U5UYY7_COLLU</name>
<feature type="compositionally biased region" description="Pro residues" evidence="1">
    <location>
        <begin position="440"/>
        <end position="449"/>
    </location>
</feature>
<feature type="compositionally biased region" description="Acidic residues" evidence="1">
    <location>
        <begin position="293"/>
        <end position="302"/>
    </location>
</feature>
<evidence type="ECO:0000313" key="3">
    <source>
        <dbReference type="EMBL" id="TKS80586.1"/>
    </source>
</evidence>
<feature type="compositionally biased region" description="Basic and acidic residues" evidence="1">
    <location>
        <begin position="359"/>
        <end position="371"/>
    </location>
</feature>
<reference evidence="3 4" key="1">
    <citation type="submission" date="2019-01" db="EMBL/GenBank/DDBJ databases">
        <title>Genome Assembly of Collichthys lucidus.</title>
        <authorList>
            <person name="Cai M."/>
            <person name="Xiao S."/>
        </authorList>
    </citation>
    <scope>NUCLEOTIDE SEQUENCE [LARGE SCALE GENOMIC DNA]</scope>
    <source>
        <strain evidence="3">JT15FE1705JMU</strain>
        <tissue evidence="3">Muscle</tissue>
    </source>
</reference>
<feature type="region of interest" description="Disordered" evidence="1">
    <location>
        <begin position="469"/>
        <end position="491"/>
    </location>
</feature>
<feature type="compositionally biased region" description="Basic and acidic residues" evidence="1">
    <location>
        <begin position="397"/>
        <end position="406"/>
    </location>
</feature>
<dbReference type="AlphaFoldDB" id="A0A4U5UYY7"/>
<protein>
    <recommendedName>
        <fullName evidence="5">Ig-like domain-containing protein</fullName>
    </recommendedName>
</protein>
<feature type="compositionally biased region" description="Basic and acidic residues" evidence="1">
    <location>
        <begin position="303"/>
        <end position="352"/>
    </location>
</feature>
<organism evidence="3 4">
    <name type="scientific">Collichthys lucidus</name>
    <name type="common">Big head croaker</name>
    <name type="synonym">Sciaena lucida</name>
    <dbReference type="NCBI Taxonomy" id="240159"/>
    <lineage>
        <taxon>Eukaryota</taxon>
        <taxon>Metazoa</taxon>
        <taxon>Chordata</taxon>
        <taxon>Craniata</taxon>
        <taxon>Vertebrata</taxon>
        <taxon>Euteleostomi</taxon>
        <taxon>Actinopterygii</taxon>
        <taxon>Neopterygii</taxon>
        <taxon>Teleostei</taxon>
        <taxon>Neoteleostei</taxon>
        <taxon>Acanthomorphata</taxon>
        <taxon>Eupercaria</taxon>
        <taxon>Sciaenidae</taxon>
        <taxon>Collichthys</taxon>
    </lineage>
</organism>
<dbReference type="SUPFAM" id="SSF48726">
    <property type="entry name" value="Immunoglobulin"/>
    <property type="match status" value="1"/>
</dbReference>
<dbReference type="InterPro" id="IPR036179">
    <property type="entry name" value="Ig-like_dom_sf"/>
</dbReference>
<evidence type="ECO:0000256" key="1">
    <source>
        <dbReference type="SAM" id="MobiDB-lite"/>
    </source>
</evidence>
<evidence type="ECO:0000313" key="4">
    <source>
        <dbReference type="Proteomes" id="UP000298787"/>
    </source>
</evidence>
<keyword evidence="2" id="KW-0472">Membrane</keyword>